<gene>
    <name evidence="2" type="ORF">Cob_v007734</name>
</gene>
<accession>A0A484FR76</accession>
<evidence type="ECO:0000313" key="3">
    <source>
        <dbReference type="Proteomes" id="UP000014480"/>
    </source>
</evidence>
<proteinExistence type="predicted"/>
<protein>
    <submittedName>
        <fullName evidence="2">Uncharacterized protein</fullName>
    </submittedName>
</protein>
<dbReference type="AlphaFoldDB" id="A0A484FR76"/>
<dbReference type="EMBL" id="AMCV02000020">
    <property type="protein sequence ID" value="TDZ19507.1"/>
    <property type="molecule type" value="Genomic_DNA"/>
</dbReference>
<sequence>MIRNLSPSPPDLWAAAPFSRGPPDLQTARRPKVARLTRHRPGPAELSLSPRDKRLASPVAGLQRGCWWWFCLETSWGHGVTPKPRNHSSIGGGQKQITNPPPRGTRRDGVRFARQDERLSAMTATKMEWARWEFELAFGSRASRDNFAGGNDGDGRMWRQERVRCQWAENGYLLLRL</sequence>
<keyword evidence="3" id="KW-1185">Reference proteome</keyword>
<dbReference type="Proteomes" id="UP000014480">
    <property type="component" value="Unassembled WGS sequence"/>
</dbReference>
<organism evidence="2 3">
    <name type="scientific">Colletotrichum orbiculare (strain 104-T / ATCC 96160 / CBS 514.97 / LARS 414 / MAFF 240422)</name>
    <name type="common">Cucumber anthracnose fungus</name>
    <name type="synonym">Colletotrichum lagenarium</name>
    <dbReference type="NCBI Taxonomy" id="1213857"/>
    <lineage>
        <taxon>Eukaryota</taxon>
        <taxon>Fungi</taxon>
        <taxon>Dikarya</taxon>
        <taxon>Ascomycota</taxon>
        <taxon>Pezizomycotina</taxon>
        <taxon>Sordariomycetes</taxon>
        <taxon>Hypocreomycetidae</taxon>
        <taxon>Glomerellales</taxon>
        <taxon>Glomerellaceae</taxon>
        <taxon>Colletotrichum</taxon>
        <taxon>Colletotrichum orbiculare species complex</taxon>
    </lineage>
</organism>
<feature type="region of interest" description="Disordered" evidence="1">
    <location>
        <begin position="1"/>
        <end position="49"/>
    </location>
</feature>
<reference evidence="3" key="1">
    <citation type="journal article" date="2013" name="New Phytol.">
        <title>Comparative genomic and transcriptomic analyses reveal the hemibiotrophic stage shift of Colletotrichum fungi.</title>
        <authorList>
            <person name="Gan P."/>
            <person name="Ikeda K."/>
            <person name="Irieda H."/>
            <person name="Narusaka M."/>
            <person name="O'Connell R.J."/>
            <person name="Narusaka Y."/>
            <person name="Takano Y."/>
            <person name="Kubo Y."/>
            <person name="Shirasu K."/>
        </authorList>
    </citation>
    <scope>NUCLEOTIDE SEQUENCE [LARGE SCALE GENOMIC DNA]</scope>
    <source>
        <strain evidence="3">104-T / ATCC 96160 / CBS 514.97 / LARS 414 / MAFF 240422</strain>
    </source>
</reference>
<feature type="region of interest" description="Disordered" evidence="1">
    <location>
        <begin position="82"/>
        <end position="109"/>
    </location>
</feature>
<evidence type="ECO:0000256" key="1">
    <source>
        <dbReference type="SAM" id="MobiDB-lite"/>
    </source>
</evidence>
<feature type="compositionally biased region" description="Basic residues" evidence="1">
    <location>
        <begin position="29"/>
        <end position="41"/>
    </location>
</feature>
<evidence type="ECO:0000313" key="2">
    <source>
        <dbReference type="EMBL" id="TDZ19507.1"/>
    </source>
</evidence>
<comment type="caution">
    <text evidence="2">The sequence shown here is derived from an EMBL/GenBank/DDBJ whole genome shotgun (WGS) entry which is preliminary data.</text>
</comment>
<name>A0A484FR76_COLOR</name>
<reference evidence="3" key="2">
    <citation type="journal article" date="2019" name="Mol. Plant Microbe Interact.">
        <title>Genome sequence resources for four phytopathogenic fungi from the Colletotrichum orbiculare species complex.</title>
        <authorList>
            <person name="Gan P."/>
            <person name="Tsushima A."/>
            <person name="Narusaka M."/>
            <person name="Narusaka Y."/>
            <person name="Takano Y."/>
            <person name="Kubo Y."/>
            <person name="Shirasu K."/>
        </authorList>
    </citation>
    <scope>GENOME REANNOTATION</scope>
    <source>
        <strain evidence="3">104-T / ATCC 96160 / CBS 514.97 / LARS 414 / MAFF 240422</strain>
    </source>
</reference>